<evidence type="ECO:0000256" key="2">
    <source>
        <dbReference type="SAM" id="SignalP"/>
    </source>
</evidence>
<accession>A0ABZ3DA00</accession>
<evidence type="ECO:0008006" key="5">
    <source>
        <dbReference type="Google" id="ProtNLM"/>
    </source>
</evidence>
<dbReference type="Proteomes" id="UP001449795">
    <property type="component" value="Chromosome"/>
</dbReference>
<feature type="signal peptide" evidence="2">
    <location>
        <begin position="1"/>
        <end position="26"/>
    </location>
</feature>
<evidence type="ECO:0000313" key="4">
    <source>
        <dbReference type="Proteomes" id="UP001449795"/>
    </source>
</evidence>
<sequence length="156" mass="16790">MFARTALLTLSLALSGAALAPLAAHASDAPRTSDYRSSDYRTPDRHLAYDHPADRPADRHADAACTPGGVPGWDVAGRLARRETCLTGRARAYRDGIGQDARQRIQAGRDRIDAARTLPERQADRLRNEGAAEQDRLNALGRQGRTDAAGMMTGGL</sequence>
<gene>
    <name evidence="3" type="ORF">AAC691_09620</name>
</gene>
<name>A0ABZ3DA00_9PROT</name>
<keyword evidence="2" id="KW-0732">Signal</keyword>
<evidence type="ECO:0000313" key="3">
    <source>
        <dbReference type="EMBL" id="XAE44648.1"/>
    </source>
</evidence>
<feature type="region of interest" description="Disordered" evidence="1">
    <location>
        <begin position="23"/>
        <end position="63"/>
    </location>
</feature>
<feature type="compositionally biased region" description="Basic and acidic residues" evidence="1">
    <location>
        <begin position="31"/>
        <end position="62"/>
    </location>
</feature>
<proteinExistence type="predicted"/>
<dbReference type="EMBL" id="CP152276">
    <property type="protein sequence ID" value="XAE44648.1"/>
    <property type="molecule type" value="Genomic_DNA"/>
</dbReference>
<dbReference type="RefSeq" id="WP_342629880.1">
    <property type="nucleotide sequence ID" value="NZ_CP152276.1"/>
</dbReference>
<organism evidence="3 4">
    <name type="scientific">Nguyenibacter vanlangensis</name>
    <dbReference type="NCBI Taxonomy" id="1216886"/>
    <lineage>
        <taxon>Bacteria</taxon>
        <taxon>Pseudomonadati</taxon>
        <taxon>Pseudomonadota</taxon>
        <taxon>Alphaproteobacteria</taxon>
        <taxon>Acetobacterales</taxon>
        <taxon>Acetobacteraceae</taxon>
        <taxon>Nguyenibacter</taxon>
    </lineage>
</organism>
<keyword evidence="4" id="KW-1185">Reference proteome</keyword>
<reference evidence="3 4" key="1">
    <citation type="submission" date="2024-04" db="EMBL/GenBank/DDBJ databases">
        <title>Complete genome sequence of Nguyenibacter vanlangesis HBCM-1154, a strain capable of nitrogen fixation, IAA production, and phosphorus solubilization isolated from sugarcane soil.</title>
        <authorList>
            <person name="MY HANH P."/>
        </authorList>
    </citation>
    <scope>NUCLEOTIDE SEQUENCE [LARGE SCALE GENOMIC DNA]</scope>
    <source>
        <strain evidence="3 4">HBCM 1154</strain>
    </source>
</reference>
<protein>
    <recommendedName>
        <fullName evidence="5">UrcA family protein</fullName>
    </recommendedName>
</protein>
<feature type="chain" id="PRO_5045152810" description="UrcA family protein" evidence="2">
    <location>
        <begin position="27"/>
        <end position="156"/>
    </location>
</feature>
<evidence type="ECO:0000256" key="1">
    <source>
        <dbReference type="SAM" id="MobiDB-lite"/>
    </source>
</evidence>